<organism evidence="1 2">
    <name type="scientific">Sphaceloma murrayae</name>
    <dbReference type="NCBI Taxonomy" id="2082308"/>
    <lineage>
        <taxon>Eukaryota</taxon>
        <taxon>Fungi</taxon>
        <taxon>Dikarya</taxon>
        <taxon>Ascomycota</taxon>
        <taxon>Pezizomycotina</taxon>
        <taxon>Dothideomycetes</taxon>
        <taxon>Dothideomycetidae</taxon>
        <taxon>Myriangiales</taxon>
        <taxon>Elsinoaceae</taxon>
        <taxon>Sphaceloma</taxon>
    </lineage>
</organism>
<dbReference type="AlphaFoldDB" id="A0A2K1QJI2"/>
<dbReference type="Proteomes" id="UP000243797">
    <property type="component" value="Unassembled WGS sequence"/>
</dbReference>
<dbReference type="InParanoid" id="A0A2K1QJI2"/>
<evidence type="ECO:0000313" key="2">
    <source>
        <dbReference type="Proteomes" id="UP000243797"/>
    </source>
</evidence>
<reference evidence="1 2" key="1">
    <citation type="submission" date="2017-06" db="EMBL/GenBank/DDBJ databases">
        <title>Draft genome sequence of a variant of Elsinoe murrayae.</title>
        <authorList>
            <person name="Cheng Q."/>
        </authorList>
    </citation>
    <scope>NUCLEOTIDE SEQUENCE [LARGE SCALE GENOMIC DNA]</scope>
    <source>
        <strain evidence="1 2">CQ-2017a</strain>
    </source>
</reference>
<keyword evidence="2" id="KW-1185">Reference proteome</keyword>
<name>A0A2K1QJI2_9PEZI</name>
<gene>
    <name evidence="1" type="ORF">CAC42_2281</name>
</gene>
<protein>
    <submittedName>
        <fullName evidence="1">Uncharacterized protein</fullName>
    </submittedName>
</protein>
<sequence>MESTGCDSNLWSRISTPKFRSSVIWFSSSKRMRMTLQSRRLRLGHAIGVISKREIPSDELRTASLIDEPGFLGIRIGLVGVNAMYTNEVHVFSHNMAASGDALDPLTGFKTGGEVFDLADVEMSDAGLRKFAAAAAA</sequence>
<proteinExistence type="predicted"/>
<accession>A0A2K1QJI2</accession>
<evidence type="ECO:0000313" key="1">
    <source>
        <dbReference type="EMBL" id="PNS15052.1"/>
    </source>
</evidence>
<dbReference type="EMBL" id="NKHZ01000081">
    <property type="protein sequence ID" value="PNS15052.1"/>
    <property type="molecule type" value="Genomic_DNA"/>
</dbReference>
<comment type="caution">
    <text evidence="1">The sequence shown here is derived from an EMBL/GenBank/DDBJ whole genome shotgun (WGS) entry which is preliminary data.</text>
</comment>